<sequence>MGTTLLDCVEAATCAPSVHNSQPWLFRISDTGVEVHADPDRRLTVVDPYGREQRISLGAAVFTLRLAMRRAGHRTSVTLFPDRRRPELVARVTVTGAQPPPPASEALAAAIVHRHTNRWPFAHIPVGPKVTDRLRDAARREGAVLLTAGPRSRDMVLELARSADKWLRERPEYQAELTRWSAGRGRRDGVPAWAAGPWDSLEVVPTREFTDFSPPARPVEPFEPYPAVLVLATEGDAQEDWVRAGQALQRVLLTATWQNLATMPISQPVEVPVVRRLLTDDESGLAAQIVLRVGYGRTVGRTPRRPVTDVLLA</sequence>
<dbReference type="PANTHER" id="PTHR23026">
    <property type="entry name" value="NADPH NITROREDUCTASE"/>
    <property type="match status" value="1"/>
</dbReference>
<protein>
    <submittedName>
        <fullName evidence="2">Nitroreductase family protein</fullName>
    </submittedName>
</protein>
<name>A0ABS2A936_9ACTN</name>
<dbReference type="PANTHER" id="PTHR23026:SF123">
    <property type="entry name" value="NAD(P)H NITROREDUCTASE RV3131-RELATED"/>
    <property type="match status" value="1"/>
</dbReference>
<comment type="caution">
    <text evidence="2">The sequence shown here is derived from an EMBL/GenBank/DDBJ whole genome shotgun (WGS) entry which is preliminary data.</text>
</comment>
<dbReference type="Pfam" id="PF00881">
    <property type="entry name" value="Nitroreductase"/>
    <property type="match status" value="1"/>
</dbReference>
<dbReference type="EMBL" id="JAENHP010000003">
    <property type="protein sequence ID" value="MBM2616345.1"/>
    <property type="molecule type" value="Genomic_DNA"/>
</dbReference>
<feature type="domain" description="Nitroreductase" evidence="1">
    <location>
        <begin position="154"/>
        <end position="281"/>
    </location>
</feature>
<dbReference type="RefSeq" id="WP_203376244.1">
    <property type="nucleotide sequence ID" value="NZ_JAENHP010000003.1"/>
</dbReference>
<dbReference type="SUPFAM" id="SSF55469">
    <property type="entry name" value="FMN-dependent nitroreductase-like"/>
    <property type="match status" value="1"/>
</dbReference>
<dbReference type="NCBIfam" id="NF047509">
    <property type="entry name" value="Rv3131_FMN_oxido"/>
    <property type="match status" value="1"/>
</dbReference>
<evidence type="ECO:0000313" key="3">
    <source>
        <dbReference type="Proteomes" id="UP000632138"/>
    </source>
</evidence>
<proteinExistence type="predicted"/>
<evidence type="ECO:0000313" key="2">
    <source>
        <dbReference type="EMBL" id="MBM2616345.1"/>
    </source>
</evidence>
<evidence type="ECO:0000259" key="1">
    <source>
        <dbReference type="Pfam" id="PF00881"/>
    </source>
</evidence>
<dbReference type="InterPro" id="IPR029479">
    <property type="entry name" value="Nitroreductase"/>
</dbReference>
<reference evidence="2 3" key="1">
    <citation type="submission" date="2021-01" db="EMBL/GenBank/DDBJ databases">
        <title>Actinoplanes sp. nov. LDG1-06 isolated from lichen.</title>
        <authorList>
            <person name="Saeng-In P."/>
            <person name="Phongsopitanun W."/>
            <person name="Kanchanasin P."/>
            <person name="Yuki M."/>
            <person name="Kudo T."/>
            <person name="Ohkuma M."/>
            <person name="Tanasupawat S."/>
        </authorList>
    </citation>
    <scope>NUCLEOTIDE SEQUENCE [LARGE SCALE GENOMIC DNA]</scope>
    <source>
        <strain evidence="2 3">LDG1-06</strain>
    </source>
</reference>
<organism evidence="2 3">
    <name type="scientific">Paractinoplanes ovalisporus</name>
    <dbReference type="NCBI Taxonomy" id="2810368"/>
    <lineage>
        <taxon>Bacteria</taxon>
        <taxon>Bacillati</taxon>
        <taxon>Actinomycetota</taxon>
        <taxon>Actinomycetes</taxon>
        <taxon>Micromonosporales</taxon>
        <taxon>Micromonosporaceae</taxon>
        <taxon>Paractinoplanes</taxon>
    </lineage>
</organism>
<dbReference type="InterPro" id="IPR050627">
    <property type="entry name" value="Nitroreductase/BluB"/>
</dbReference>
<dbReference type="InterPro" id="IPR000415">
    <property type="entry name" value="Nitroreductase-like"/>
</dbReference>
<keyword evidence="3" id="KW-1185">Reference proteome</keyword>
<dbReference type="Gene3D" id="3.40.109.10">
    <property type="entry name" value="NADH Oxidase"/>
    <property type="match status" value="1"/>
</dbReference>
<accession>A0ABS2A936</accession>
<gene>
    <name evidence="2" type="ORF">JIG36_12335</name>
</gene>
<dbReference type="Proteomes" id="UP000632138">
    <property type="component" value="Unassembled WGS sequence"/>
</dbReference>